<proteinExistence type="predicted"/>
<comment type="caution">
    <text evidence="1">The sequence shown here is derived from an EMBL/GenBank/DDBJ whole genome shotgun (WGS) entry which is preliminary data.</text>
</comment>
<dbReference type="Proteomes" id="UP001244207">
    <property type="component" value="Unassembled WGS sequence"/>
</dbReference>
<sequence>MTSPEQRMDNLRQSLCRVILEQLAEILRDYSSRNLANPVLRFEALIHDGEQGMQWQTPALP</sequence>
<evidence type="ECO:0000313" key="2">
    <source>
        <dbReference type="Proteomes" id="UP001244207"/>
    </source>
</evidence>
<gene>
    <name evidence="1" type="ORF">BDZ83DRAFT_642602</name>
</gene>
<dbReference type="GeneID" id="85393525"/>
<protein>
    <submittedName>
        <fullName evidence="1">Uncharacterized protein</fullName>
    </submittedName>
</protein>
<dbReference type="AlphaFoldDB" id="A0AAD8U663"/>
<reference evidence="1" key="1">
    <citation type="submission" date="2021-12" db="EMBL/GenBank/DDBJ databases">
        <title>Comparative genomics, transcriptomics and evolutionary studies reveal genomic signatures of adaptation to plant cell wall in hemibiotrophic fungi.</title>
        <authorList>
            <consortium name="DOE Joint Genome Institute"/>
            <person name="Baroncelli R."/>
            <person name="Diaz J.F."/>
            <person name="Benocci T."/>
            <person name="Peng M."/>
            <person name="Battaglia E."/>
            <person name="Haridas S."/>
            <person name="Andreopoulos W."/>
            <person name="Labutti K."/>
            <person name="Pangilinan J."/>
            <person name="Floch G.L."/>
            <person name="Makela M.R."/>
            <person name="Henrissat B."/>
            <person name="Grigoriev I.V."/>
            <person name="Crouch J.A."/>
            <person name="De Vries R.P."/>
            <person name="Sukno S.A."/>
            <person name="Thon M.R."/>
        </authorList>
    </citation>
    <scope>NUCLEOTIDE SEQUENCE</scope>
    <source>
        <strain evidence="1">CBS 112980</strain>
    </source>
</reference>
<organism evidence="1 2">
    <name type="scientific">Glomerella acutata</name>
    <name type="common">Colletotrichum acutatum</name>
    <dbReference type="NCBI Taxonomy" id="27357"/>
    <lineage>
        <taxon>Eukaryota</taxon>
        <taxon>Fungi</taxon>
        <taxon>Dikarya</taxon>
        <taxon>Ascomycota</taxon>
        <taxon>Pezizomycotina</taxon>
        <taxon>Sordariomycetes</taxon>
        <taxon>Hypocreomycetidae</taxon>
        <taxon>Glomerellales</taxon>
        <taxon>Glomerellaceae</taxon>
        <taxon>Colletotrichum</taxon>
        <taxon>Colletotrichum acutatum species complex</taxon>
    </lineage>
</organism>
<keyword evidence="2" id="KW-1185">Reference proteome</keyword>
<dbReference type="EMBL" id="JAHMHS010000204">
    <property type="protein sequence ID" value="KAK1707759.1"/>
    <property type="molecule type" value="Genomic_DNA"/>
</dbReference>
<evidence type="ECO:0000313" key="1">
    <source>
        <dbReference type="EMBL" id="KAK1707759.1"/>
    </source>
</evidence>
<accession>A0AAD8U663</accession>
<dbReference type="RefSeq" id="XP_060358137.1">
    <property type="nucleotide sequence ID" value="XM_060509626.1"/>
</dbReference>
<name>A0AAD8U663_GLOAC</name>